<feature type="domain" description="Large ribosomal subunit protein bL12 oligomerization" evidence="6">
    <location>
        <begin position="6"/>
        <end position="35"/>
    </location>
</feature>
<evidence type="ECO:0000256" key="2">
    <source>
        <dbReference type="ARBA" id="ARBA00022980"/>
    </source>
</evidence>
<keyword evidence="2 4" id="KW-0689">Ribosomal protein</keyword>
<dbReference type="GO" id="GO:0005840">
    <property type="term" value="C:ribosome"/>
    <property type="evidence" value="ECO:0007669"/>
    <property type="project" value="UniProtKB-KW"/>
</dbReference>
<dbReference type="GO" id="GO:0006412">
    <property type="term" value="P:translation"/>
    <property type="evidence" value="ECO:0007669"/>
    <property type="project" value="UniProtKB-UniRule"/>
</dbReference>
<dbReference type="PANTHER" id="PTHR45987">
    <property type="entry name" value="39S RIBOSOMAL PROTEIN L12"/>
    <property type="match status" value="1"/>
</dbReference>
<evidence type="ECO:0000259" key="5">
    <source>
        <dbReference type="Pfam" id="PF00542"/>
    </source>
</evidence>
<proteinExistence type="inferred from homology"/>
<dbReference type="FunFam" id="3.30.1390.10:FF:000001">
    <property type="entry name" value="50S ribosomal protein L7/L12"/>
    <property type="match status" value="1"/>
</dbReference>
<dbReference type="GO" id="GO:0003735">
    <property type="term" value="F:structural constituent of ribosome"/>
    <property type="evidence" value="ECO:0007669"/>
    <property type="project" value="InterPro"/>
</dbReference>
<dbReference type="GO" id="GO:1990904">
    <property type="term" value="C:ribonucleoprotein complex"/>
    <property type="evidence" value="ECO:0007669"/>
    <property type="project" value="UniProtKB-KW"/>
</dbReference>
<comment type="similarity">
    <text evidence="1 4">Belongs to the bacterial ribosomal protein bL12 family.</text>
</comment>
<dbReference type="InterPro" id="IPR000206">
    <property type="entry name" value="Ribosomal_bL12"/>
</dbReference>
<comment type="subunit">
    <text evidence="4">Homodimer. Part of the ribosomal stalk of the 50S ribosomal subunit. Forms a multimeric L10(L12)X complex, where L10 forms an elongated spine to which 2 to 4 L12 dimers bind in a sequential fashion. Binds GTP-bound translation factors.</text>
</comment>
<keyword evidence="3 4" id="KW-0687">Ribonucleoprotein</keyword>
<name>A0A3B0IVE9_9RICK</name>
<dbReference type="AlphaFoldDB" id="A0A3B0IVE9"/>
<reference evidence="7" key="1">
    <citation type="submission" date="2018-04" db="EMBL/GenBank/DDBJ databases">
        <authorList>
            <person name="Go L.Y."/>
            <person name="Mitchell J.A."/>
        </authorList>
    </citation>
    <scope>NUCLEOTIDE SEQUENCE</scope>
    <source>
        <strain evidence="7">WBAD</strain>
    </source>
</reference>
<dbReference type="NCBIfam" id="TIGR00855">
    <property type="entry name" value="L12"/>
    <property type="match status" value="1"/>
</dbReference>
<protein>
    <recommendedName>
        <fullName evidence="4">Large ribosomal subunit protein bL12</fullName>
    </recommendedName>
</protein>
<accession>A0A3B0IVE9</accession>
<dbReference type="Gene3D" id="3.30.1390.10">
    <property type="match status" value="1"/>
</dbReference>
<dbReference type="SUPFAM" id="SSF48300">
    <property type="entry name" value="Ribosomal protein L7/12, oligomerisation (N-terminal) domain"/>
    <property type="match status" value="1"/>
</dbReference>
<feature type="domain" description="Large ribosomal subunit protein bL12 C-terminal" evidence="5">
    <location>
        <begin position="65"/>
        <end position="132"/>
    </location>
</feature>
<dbReference type="HAMAP" id="MF_00368">
    <property type="entry name" value="Ribosomal_bL12"/>
    <property type="match status" value="1"/>
</dbReference>
<dbReference type="Pfam" id="PF00542">
    <property type="entry name" value="Ribosomal_L12"/>
    <property type="match status" value="1"/>
</dbReference>
<dbReference type="EMBL" id="OUNE01000091">
    <property type="protein sequence ID" value="SPP33037.1"/>
    <property type="molecule type" value="Genomic_DNA"/>
</dbReference>
<evidence type="ECO:0000256" key="4">
    <source>
        <dbReference type="HAMAP-Rule" id="MF_00368"/>
    </source>
</evidence>
<dbReference type="GO" id="GO:0005737">
    <property type="term" value="C:cytoplasm"/>
    <property type="evidence" value="ECO:0007669"/>
    <property type="project" value="UniProtKB-ARBA"/>
</dbReference>
<dbReference type="InterPro" id="IPR013823">
    <property type="entry name" value="Ribosomal_bL12_C"/>
</dbReference>
<evidence type="ECO:0000259" key="6">
    <source>
        <dbReference type="Pfam" id="PF16320"/>
    </source>
</evidence>
<evidence type="ECO:0000256" key="3">
    <source>
        <dbReference type="ARBA" id="ARBA00023274"/>
    </source>
</evidence>
<dbReference type="CDD" id="cd00387">
    <property type="entry name" value="Ribosomal_L7_L12"/>
    <property type="match status" value="1"/>
</dbReference>
<dbReference type="InterPro" id="IPR014719">
    <property type="entry name" value="Ribosomal_bL12_C/ClpS-like"/>
</dbReference>
<dbReference type="SUPFAM" id="SSF54736">
    <property type="entry name" value="ClpS-like"/>
    <property type="match status" value="1"/>
</dbReference>
<dbReference type="Pfam" id="PF16320">
    <property type="entry name" value="Ribosomal_L12_N"/>
    <property type="match status" value="1"/>
</dbReference>
<dbReference type="InterPro" id="IPR036235">
    <property type="entry name" value="Ribosomal_bL12_oligo_N_sf"/>
</dbReference>
<comment type="function">
    <text evidence="4">Forms part of the ribosomal stalk which helps the ribosome interact with GTP-bound translation factors. Is thus essential for accurate translation.</text>
</comment>
<dbReference type="GO" id="GO:0003729">
    <property type="term" value="F:mRNA binding"/>
    <property type="evidence" value="ECO:0007669"/>
    <property type="project" value="TreeGrafter"/>
</dbReference>
<gene>
    <name evidence="4 7" type="primary">rplL</name>
    <name evidence="7" type="ORF">WBAD_0515</name>
</gene>
<evidence type="ECO:0000256" key="1">
    <source>
        <dbReference type="ARBA" id="ARBA00007197"/>
    </source>
</evidence>
<evidence type="ECO:0000313" key="7">
    <source>
        <dbReference type="EMBL" id="SPP33037.1"/>
    </source>
</evidence>
<dbReference type="InterPro" id="IPR008932">
    <property type="entry name" value="Ribosomal_bL12_oligo"/>
</dbReference>
<sequence>MNNVTSDLVDKILSLNLLEASELVKVLEEKIGLPSGSFLGGAVGAGVPISDNATAPVAQEKAEYKVVIKEIDASKKIGVIKAIREVNSTLNLKEAKELVESLPKDLTANVSKDEAEKIKQKLIEAGATKVELE</sequence>
<dbReference type="PANTHER" id="PTHR45987:SF4">
    <property type="entry name" value="LARGE RIBOSOMAL SUBUNIT PROTEIN BL12M"/>
    <property type="match status" value="1"/>
</dbReference>
<organism evidence="7">
    <name type="scientific">Wolbachia endosymbiont of Aleurodicus dispersus</name>
    <dbReference type="NCBI Taxonomy" id="1288877"/>
    <lineage>
        <taxon>Bacteria</taxon>
        <taxon>Pseudomonadati</taxon>
        <taxon>Pseudomonadota</taxon>
        <taxon>Alphaproteobacteria</taxon>
        <taxon>Rickettsiales</taxon>
        <taxon>Anaplasmataceae</taxon>
        <taxon>Wolbachieae</taxon>
        <taxon>Wolbachia</taxon>
    </lineage>
</organism>
<dbReference type="Gene3D" id="1.20.5.710">
    <property type="entry name" value="Single helix bin"/>
    <property type="match status" value="1"/>
</dbReference>